<name>A0AAN5DB40_9BILA</name>
<dbReference type="AlphaFoldDB" id="A0AAN5DB40"/>
<dbReference type="Proteomes" id="UP001328107">
    <property type="component" value="Unassembled WGS sequence"/>
</dbReference>
<comment type="caution">
    <text evidence="1">The sequence shown here is derived from an EMBL/GenBank/DDBJ whole genome shotgun (WGS) entry which is preliminary data.</text>
</comment>
<feature type="non-terminal residue" evidence="1">
    <location>
        <position position="1"/>
    </location>
</feature>
<organism evidence="1 2">
    <name type="scientific">Pristionchus mayeri</name>
    <dbReference type="NCBI Taxonomy" id="1317129"/>
    <lineage>
        <taxon>Eukaryota</taxon>
        <taxon>Metazoa</taxon>
        <taxon>Ecdysozoa</taxon>
        <taxon>Nematoda</taxon>
        <taxon>Chromadorea</taxon>
        <taxon>Rhabditida</taxon>
        <taxon>Rhabditina</taxon>
        <taxon>Diplogasteromorpha</taxon>
        <taxon>Diplogasteroidea</taxon>
        <taxon>Neodiplogasteridae</taxon>
        <taxon>Pristionchus</taxon>
    </lineage>
</organism>
<sequence length="64" mass="7225">RTHYYKNVVHQALPFFGITHLDQLRRLIRSNPEAAAENSIDIANTFELHLAAKSEGEILGPKVL</sequence>
<feature type="non-terminal residue" evidence="1">
    <location>
        <position position="64"/>
    </location>
</feature>
<evidence type="ECO:0000313" key="1">
    <source>
        <dbReference type="EMBL" id="GMR59771.1"/>
    </source>
</evidence>
<accession>A0AAN5DB40</accession>
<reference evidence="2" key="1">
    <citation type="submission" date="2022-10" db="EMBL/GenBank/DDBJ databases">
        <title>Genome assembly of Pristionchus species.</title>
        <authorList>
            <person name="Yoshida K."/>
            <person name="Sommer R.J."/>
        </authorList>
    </citation>
    <scope>NUCLEOTIDE SEQUENCE [LARGE SCALE GENOMIC DNA]</scope>
    <source>
        <strain evidence="2">RS5460</strain>
    </source>
</reference>
<gene>
    <name evidence="1" type="ORF">PMAYCL1PPCAC_29966</name>
</gene>
<protein>
    <submittedName>
        <fullName evidence="1">Uncharacterized protein</fullName>
    </submittedName>
</protein>
<keyword evidence="2" id="KW-1185">Reference proteome</keyword>
<dbReference type="EMBL" id="BTRK01000006">
    <property type="protein sequence ID" value="GMR59771.1"/>
    <property type="molecule type" value="Genomic_DNA"/>
</dbReference>
<evidence type="ECO:0000313" key="2">
    <source>
        <dbReference type="Proteomes" id="UP001328107"/>
    </source>
</evidence>
<proteinExistence type="predicted"/>